<dbReference type="InterPro" id="IPR002401">
    <property type="entry name" value="Cyt_P450_E_grp-I"/>
</dbReference>
<evidence type="ECO:0000256" key="6">
    <source>
        <dbReference type="ARBA" id="ARBA00023033"/>
    </source>
</evidence>
<dbReference type="InterPro" id="IPR036396">
    <property type="entry name" value="Cyt_P450_sf"/>
</dbReference>
<name>A0A1Z5JE35_FISSO</name>
<evidence type="ECO:0000256" key="1">
    <source>
        <dbReference type="ARBA" id="ARBA00010617"/>
    </source>
</evidence>
<keyword evidence="2 7" id="KW-0349">Heme</keyword>
<dbReference type="AlphaFoldDB" id="A0A1Z5JE35"/>
<dbReference type="GO" id="GO:0016705">
    <property type="term" value="F:oxidoreductase activity, acting on paired donors, with incorporation or reduction of molecular oxygen"/>
    <property type="evidence" value="ECO:0007669"/>
    <property type="project" value="InterPro"/>
</dbReference>
<feature type="binding site" description="axial binding residue" evidence="7">
    <location>
        <position position="390"/>
    </location>
    <ligand>
        <name>heme</name>
        <dbReference type="ChEBI" id="CHEBI:30413"/>
    </ligand>
    <ligandPart>
        <name>Fe</name>
        <dbReference type="ChEBI" id="CHEBI:18248"/>
    </ligandPart>
</feature>
<keyword evidence="6" id="KW-0503">Monooxygenase</keyword>
<dbReference type="Proteomes" id="UP000198406">
    <property type="component" value="Unassembled WGS sequence"/>
</dbReference>
<sequence>MKALQGPYDMYGTVYGLSTAVVHVAHPTAALAILSPAKQPKTSSPWLESTGIVKAPAYNHFQNFCGQGVFTADGQDWKNKRAAVIHALFRTTSGNWETHLEQQVNRAAQKLVQTLQQTQPEPRNIVPILQTSTISLIYRYITHTELPQKQSNLVSSYLESVIRIRLIILAQSRSLWFLLPRWIYRTCSALFRQEEETMIPIRDFATQACRVAQPGSPLDALRQMPIYQDNRSAFSENLIYEAITLLFAGQDTSAATLSWTLHLLSLHPEIQQTVAAEVQAVLKESKDVSRADVSNMPWLDAVLKESMRLYPVAPFIVRKITRPTELPELDGRPSVTLPAGALACVWIYGLHRNDAFWENPNEFKPERWLKKGHEVVPGSYMPFAHGPRNCVGQPLAHIMLRIFLAHLLNAFDFQIPSGEPGETKDMQVGFTVLPRGGVSLVAHPRDKAHSW</sequence>
<evidence type="ECO:0000256" key="5">
    <source>
        <dbReference type="ARBA" id="ARBA00023004"/>
    </source>
</evidence>
<accession>A0A1Z5JE35</accession>
<dbReference type="GO" id="GO:0005506">
    <property type="term" value="F:iron ion binding"/>
    <property type="evidence" value="ECO:0007669"/>
    <property type="project" value="InterPro"/>
</dbReference>
<keyword evidence="3 7" id="KW-0479">Metal-binding</keyword>
<evidence type="ECO:0000313" key="9">
    <source>
        <dbReference type="Proteomes" id="UP000198406"/>
    </source>
</evidence>
<evidence type="ECO:0000256" key="7">
    <source>
        <dbReference type="PIRSR" id="PIRSR602401-1"/>
    </source>
</evidence>
<proteinExistence type="inferred from homology"/>
<evidence type="ECO:0000256" key="3">
    <source>
        <dbReference type="ARBA" id="ARBA00022723"/>
    </source>
</evidence>
<organism evidence="8 9">
    <name type="scientific">Fistulifera solaris</name>
    <name type="common">Oleaginous diatom</name>
    <dbReference type="NCBI Taxonomy" id="1519565"/>
    <lineage>
        <taxon>Eukaryota</taxon>
        <taxon>Sar</taxon>
        <taxon>Stramenopiles</taxon>
        <taxon>Ochrophyta</taxon>
        <taxon>Bacillariophyta</taxon>
        <taxon>Bacillariophyceae</taxon>
        <taxon>Bacillariophycidae</taxon>
        <taxon>Naviculales</taxon>
        <taxon>Naviculaceae</taxon>
        <taxon>Fistulifera</taxon>
    </lineage>
</organism>
<dbReference type="PANTHER" id="PTHR24291:SF50">
    <property type="entry name" value="BIFUNCTIONAL ALBAFLAVENONE MONOOXYGENASE_TERPENE SYNTHASE"/>
    <property type="match status" value="1"/>
</dbReference>
<comment type="caution">
    <text evidence="8">The sequence shown here is derived from an EMBL/GenBank/DDBJ whole genome shotgun (WGS) entry which is preliminary data.</text>
</comment>
<dbReference type="InterPro" id="IPR050196">
    <property type="entry name" value="Cytochrome_P450_Monoox"/>
</dbReference>
<gene>
    <name evidence="8" type="ORF">FisN_1Hh134</name>
</gene>
<dbReference type="OrthoDB" id="6480556at2759"/>
<keyword evidence="4" id="KW-0560">Oxidoreductase</keyword>
<dbReference type="PRINTS" id="PR00385">
    <property type="entry name" value="P450"/>
</dbReference>
<reference evidence="8 9" key="1">
    <citation type="journal article" date="2015" name="Plant Cell">
        <title>Oil accumulation by the oleaginous diatom Fistulifera solaris as revealed by the genome and transcriptome.</title>
        <authorList>
            <person name="Tanaka T."/>
            <person name="Maeda Y."/>
            <person name="Veluchamy A."/>
            <person name="Tanaka M."/>
            <person name="Abida H."/>
            <person name="Marechal E."/>
            <person name="Bowler C."/>
            <person name="Muto M."/>
            <person name="Sunaga Y."/>
            <person name="Tanaka M."/>
            <person name="Yoshino T."/>
            <person name="Taniguchi T."/>
            <person name="Fukuda Y."/>
            <person name="Nemoto M."/>
            <person name="Matsumoto M."/>
            <person name="Wong P.S."/>
            <person name="Aburatani S."/>
            <person name="Fujibuchi W."/>
        </authorList>
    </citation>
    <scope>NUCLEOTIDE SEQUENCE [LARGE SCALE GENOMIC DNA]</scope>
    <source>
        <strain evidence="8 9">JPCC DA0580</strain>
    </source>
</reference>
<dbReference type="InParanoid" id="A0A1Z5JE35"/>
<dbReference type="GO" id="GO:0004497">
    <property type="term" value="F:monooxygenase activity"/>
    <property type="evidence" value="ECO:0007669"/>
    <property type="project" value="UniProtKB-KW"/>
</dbReference>
<evidence type="ECO:0000256" key="2">
    <source>
        <dbReference type="ARBA" id="ARBA00022617"/>
    </source>
</evidence>
<comment type="cofactor">
    <cofactor evidence="7">
        <name>heme</name>
        <dbReference type="ChEBI" id="CHEBI:30413"/>
    </cofactor>
</comment>
<evidence type="ECO:0000256" key="4">
    <source>
        <dbReference type="ARBA" id="ARBA00023002"/>
    </source>
</evidence>
<dbReference type="Gene3D" id="1.10.630.10">
    <property type="entry name" value="Cytochrome P450"/>
    <property type="match status" value="1"/>
</dbReference>
<dbReference type="EMBL" id="BDSP01000050">
    <property type="protein sequence ID" value="GAX12206.1"/>
    <property type="molecule type" value="Genomic_DNA"/>
</dbReference>
<dbReference type="GO" id="GO:0020037">
    <property type="term" value="F:heme binding"/>
    <property type="evidence" value="ECO:0007669"/>
    <property type="project" value="InterPro"/>
</dbReference>
<keyword evidence="9" id="KW-1185">Reference proteome</keyword>
<dbReference type="SUPFAM" id="SSF48264">
    <property type="entry name" value="Cytochrome P450"/>
    <property type="match status" value="1"/>
</dbReference>
<dbReference type="PANTHER" id="PTHR24291">
    <property type="entry name" value="CYTOCHROME P450 FAMILY 4"/>
    <property type="match status" value="1"/>
</dbReference>
<keyword evidence="5 7" id="KW-0408">Iron</keyword>
<dbReference type="Pfam" id="PF00067">
    <property type="entry name" value="p450"/>
    <property type="match status" value="1"/>
</dbReference>
<evidence type="ECO:0008006" key="10">
    <source>
        <dbReference type="Google" id="ProtNLM"/>
    </source>
</evidence>
<dbReference type="InterPro" id="IPR001128">
    <property type="entry name" value="Cyt_P450"/>
</dbReference>
<evidence type="ECO:0000313" key="8">
    <source>
        <dbReference type="EMBL" id="GAX12206.1"/>
    </source>
</evidence>
<comment type="similarity">
    <text evidence="1">Belongs to the cytochrome P450 family.</text>
</comment>
<dbReference type="PRINTS" id="PR00463">
    <property type="entry name" value="EP450I"/>
</dbReference>
<protein>
    <recommendedName>
        <fullName evidence="10">Cytochrome P450</fullName>
    </recommendedName>
</protein>